<keyword evidence="3" id="KW-1003">Cell membrane</keyword>
<dbReference type="Gene3D" id="3.30.1330.60">
    <property type="entry name" value="OmpA-like domain"/>
    <property type="match status" value="1"/>
</dbReference>
<comment type="similarity">
    <text evidence="2">Belongs to the MotB family.</text>
</comment>
<dbReference type="AlphaFoldDB" id="A0A7C2W613"/>
<dbReference type="EMBL" id="DSID01000103">
    <property type="protein sequence ID" value="HEX69867.1"/>
    <property type="molecule type" value="Genomic_DNA"/>
</dbReference>
<evidence type="ECO:0000256" key="4">
    <source>
        <dbReference type="ARBA" id="ARBA00022692"/>
    </source>
</evidence>
<dbReference type="PROSITE" id="PS51123">
    <property type="entry name" value="OMPA_2"/>
    <property type="match status" value="1"/>
</dbReference>
<evidence type="ECO:0000256" key="5">
    <source>
        <dbReference type="ARBA" id="ARBA00022989"/>
    </source>
</evidence>
<dbReference type="SUPFAM" id="SSF103088">
    <property type="entry name" value="OmpA-like"/>
    <property type="match status" value="1"/>
</dbReference>
<dbReference type="InterPro" id="IPR025713">
    <property type="entry name" value="MotB-like_N_dom"/>
</dbReference>
<feature type="domain" description="OmpA-like" evidence="9">
    <location>
        <begin position="128"/>
        <end position="249"/>
    </location>
</feature>
<evidence type="ECO:0000256" key="2">
    <source>
        <dbReference type="ARBA" id="ARBA00008914"/>
    </source>
</evidence>
<gene>
    <name evidence="10" type="ORF">ENP13_01295</name>
</gene>
<comment type="caution">
    <text evidence="10">The sequence shown here is derived from an EMBL/GenBank/DDBJ whole genome shotgun (WGS) entry which is preliminary data.</text>
</comment>
<keyword evidence="5 8" id="KW-1133">Transmembrane helix</keyword>
<name>A0A7C2W613_9BACT</name>
<comment type="subcellular location">
    <subcellularLocation>
        <location evidence="1">Cell membrane</location>
        <topology evidence="1">Single-pass membrane protein</topology>
    </subcellularLocation>
</comment>
<dbReference type="InterPro" id="IPR006665">
    <property type="entry name" value="OmpA-like"/>
</dbReference>
<dbReference type="PANTHER" id="PTHR30329">
    <property type="entry name" value="STATOR ELEMENT OF FLAGELLAR MOTOR COMPLEX"/>
    <property type="match status" value="1"/>
</dbReference>
<keyword evidence="6 7" id="KW-0472">Membrane</keyword>
<dbReference type="Pfam" id="PF00691">
    <property type="entry name" value="OmpA"/>
    <property type="match status" value="1"/>
</dbReference>
<evidence type="ECO:0000256" key="1">
    <source>
        <dbReference type="ARBA" id="ARBA00004162"/>
    </source>
</evidence>
<protein>
    <submittedName>
        <fullName evidence="10">Chemotaxis protein MotB</fullName>
    </submittedName>
</protein>
<reference evidence="10" key="1">
    <citation type="journal article" date="2020" name="mSystems">
        <title>Genome- and Community-Level Interaction Insights into Carbon Utilization and Element Cycling Functions of Hydrothermarchaeota in Hydrothermal Sediment.</title>
        <authorList>
            <person name="Zhou Z."/>
            <person name="Liu Y."/>
            <person name="Xu W."/>
            <person name="Pan J."/>
            <person name="Luo Z.H."/>
            <person name="Li M."/>
        </authorList>
    </citation>
    <scope>NUCLEOTIDE SEQUENCE [LARGE SCALE GENOMIC DNA]</scope>
    <source>
        <strain evidence="10">SpSt-192</strain>
    </source>
</reference>
<feature type="transmembrane region" description="Helical" evidence="8">
    <location>
        <begin position="21"/>
        <end position="41"/>
    </location>
</feature>
<accession>A0A7C2W613</accession>
<evidence type="ECO:0000259" key="9">
    <source>
        <dbReference type="PROSITE" id="PS51123"/>
    </source>
</evidence>
<keyword evidence="4 8" id="KW-0812">Transmembrane</keyword>
<evidence type="ECO:0000256" key="7">
    <source>
        <dbReference type="PROSITE-ProRule" id="PRU00473"/>
    </source>
</evidence>
<dbReference type="InterPro" id="IPR050330">
    <property type="entry name" value="Bact_OuterMem_StrucFunc"/>
</dbReference>
<sequence length="261" mass="28860">MASTRRRGVSEERHANHERWLITYADLITLLLAFFVVMYSMSKADLAKFQQLQVAIQRAFNVGVLEGMDPTALGAEGSAVGTESELQHQALEGSGSGAVIESLQQLQRRIEAIVPSDDRGGIQVGLRNDGIVISLYGTILFDSGQAKLREDARLVLTEVGRYLQQWPYPVRVEGHTDDIPPVDTPYPTNWELSTARALAVVHFLVDQVGLPAERLSAAGYAEHRPLVSNETREGRVRNRRVDIVILHVPQVGDESQALMEP</sequence>
<evidence type="ECO:0000256" key="3">
    <source>
        <dbReference type="ARBA" id="ARBA00022475"/>
    </source>
</evidence>
<dbReference type="PANTHER" id="PTHR30329:SF21">
    <property type="entry name" value="LIPOPROTEIN YIAD-RELATED"/>
    <property type="match status" value="1"/>
</dbReference>
<dbReference type="GO" id="GO:0005886">
    <property type="term" value="C:plasma membrane"/>
    <property type="evidence" value="ECO:0007669"/>
    <property type="project" value="UniProtKB-SubCell"/>
</dbReference>
<dbReference type="CDD" id="cd07185">
    <property type="entry name" value="OmpA_C-like"/>
    <property type="match status" value="1"/>
</dbReference>
<proteinExistence type="inferred from homology"/>
<organism evidence="10">
    <name type="scientific">Thermorudis sp</name>
    <dbReference type="NCBI Taxonomy" id="1969470"/>
    <lineage>
        <taxon>Bacteria</taxon>
        <taxon>Pseudomonadati</taxon>
        <taxon>Thermomicrobiota</taxon>
        <taxon>Thermomicrobia</taxon>
        <taxon>Thermomicrobia incertae sedis</taxon>
        <taxon>Thermorudis</taxon>
    </lineage>
</organism>
<dbReference type="InterPro" id="IPR036737">
    <property type="entry name" value="OmpA-like_sf"/>
</dbReference>
<evidence type="ECO:0000256" key="8">
    <source>
        <dbReference type="SAM" id="Phobius"/>
    </source>
</evidence>
<evidence type="ECO:0000313" key="10">
    <source>
        <dbReference type="EMBL" id="HEX69867.1"/>
    </source>
</evidence>
<evidence type="ECO:0000256" key="6">
    <source>
        <dbReference type="ARBA" id="ARBA00023136"/>
    </source>
</evidence>
<dbReference type="Pfam" id="PF13677">
    <property type="entry name" value="MotB_plug"/>
    <property type="match status" value="1"/>
</dbReference>